<accession>A0ABS3E6L2</accession>
<dbReference type="Proteomes" id="UP000664293">
    <property type="component" value="Unassembled WGS sequence"/>
</dbReference>
<gene>
    <name evidence="1" type="ORF">JF535_08790</name>
</gene>
<proteinExistence type="predicted"/>
<dbReference type="InterPro" id="IPR021284">
    <property type="entry name" value="DUF2750"/>
</dbReference>
<evidence type="ECO:0000313" key="2">
    <source>
        <dbReference type="Proteomes" id="UP000664293"/>
    </source>
</evidence>
<dbReference type="RefSeq" id="WP_207001284.1">
    <property type="nucleotide sequence ID" value="NZ_JAEKJR010000002.1"/>
</dbReference>
<protein>
    <submittedName>
        <fullName evidence="1">DUF2750 domain-containing protein</fullName>
    </submittedName>
</protein>
<reference evidence="1 2" key="1">
    <citation type="submission" date="2020-12" db="EMBL/GenBank/DDBJ databases">
        <title>Oil enriched cultivation method for isolating marine PHA-producing bacteria.</title>
        <authorList>
            <person name="Zheng W."/>
            <person name="Yu S."/>
            <person name="Huang Y."/>
        </authorList>
    </citation>
    <scope>NUCLEOTIDE SEQUENCE [LARGE SCALE GENOMIC DNA]</scope>
    <source>
        <strain evidence="1 2">SN0-2</strain>
    </source>
</reference>
<dbReference type="Pfam" id="PF11042">
    <property type="entry name" value="DUF2750"/>
    <property type="match status" value="1"/>
</dbReference>
<evidence type="ECO:0000313" key="1">
    <source>
        <dbReference type="EMBL" id="MBN8430945.1"/>
    </source>
</evidence>
<organism evidence="1 2">
    <name type="scientific">Microbulbifer salipaludis</name>
    <dbReference type="NCBI Taxonomy" id="187980"/>
    <lineage>
        <taxon>Bacteria</taxon>
        <taxon>Pseudomonadati</taxon>
        <taxon>Pseudomonadota</taxon>
        <taxon>Gammaproteobacteria</taxon>
        <taxon>Cellvibrionales</taxon>
        <taxon>Microbulbiferaceae</taxon>
        <taxon>Microbulbifer</taxon>
    </lineage>
</organism>
<keyword evidence="2" id="KW-1185">Reference proteome</keyword>
<comment type="caution">
    <text evidence="1">The sequence shown here is derived from an EMBL/GenBank/DDBJ whole genome shotgun (WGS) entry which is preliminary data.</text>
</comment>
<name>A0ABS3E6L2_9GAMM</name>
<sequence length="128" mass="14765">MSTDDLKAILDLDCEARYEYFLDLVGEEREIWILVNSDEHFLKLHSEDQGGFEYLPIWPSTEFAEAFATEDSDLQPRSVALPQFLNRWLPGLKKDGIEVGVFPGADDSVWITEPADLEQDLRDELNRF</sequence>
<dbReference type="EMBL" id="JAEKJR010000002">
    <property type="protein sequence ID" value="MBN8430945.1"/>
    <property type="molecule type" value="Genomic_DNA"/>
</dbReference>